<dbReference type="EMBL" id="CP037421">
    <property type="protein sequence ID" value="QDT27816.1"/>
    <property type="molecule type" value="Genomic_DNA"/>
</dbReference>
<sequence length="102" mass="11173" precursor="true">MLTKIFTATILSVGVGMTASASTQNTSFHKNHCSLNHKSCQAGLVCHQTNPRPDCCQTKLACCEHALQQQAAQNRWLESLETTRFTGNAFHIERPTANSPPC</sequence>
<keyword evidence="3" id="KW-1185">Reference proteome</keyword>
<organism evidence="2 3">
    <name type="scientific">Gimesia panareensis</name>
    <dbReference type="NCBI Taxonomy" id="2527978"/>
    <lineage>
        <taxon>Bacteria</taxon>
        <taxon>Pseudomonadati</taxon>
        <taxon>Planctomycetota</taxon>
        <taxon>Planctomycetia</taxon>
        <taxon>Planctomycetales</taxon>
        <taxon>Planctomycetaceae</taxon>
        <taxon>Gimesia</taxon>
    </lineage>
</organism>
<reference evidence="2 3" key="1">
    <citation type="submission" date="2019-03" db="EMBL/GenBank/DDBJ databases">
        <title>Deep-cultivation of Planctomycetes and their phenomic and genomic characterization uncovers novel biology.</title>
        <authorList>
            <person name="Wiegand S."/>
            <person name="Jogler M."/>
            <person name="Boedeker C."/>
            <person name="Pinto D."/>
            <person name="Vollmers J."/>
            <person name="Rivas-Marin E."/>
            <person name="Kohn T."/>
            <person name="Peeters S.H."/>
            <person name="Heuer A."/>
            <person name="Rast P."/>
            <person name="Oberbeckmann S."/>
            <person name="Bunk B."/>
            <person name="Jeske O."/>
            <person name="Meyerdierks A."/>
            <person name="Storesund J.E."/>
            <person name="Kallscheuer N."/>
            <person name="Luecker S."/>
            <person name="Lage O.M."/>
            <person name="Pohl T."/>
            <person name="Merkel B.J."/>
            <person name="Hornburger P."/>
            <person name="Mueller R.-W."/>
            <person name="Bruemmer F."/>
            <person name="Labrenz M."/>
            <person name="Spormann A.M."/>
            <person name="Op den Camp H."/>
            <person name="Overmann J."/>
            <person name="Amann R."/>
            <person name="Jetten M.S.M."/>
            <person name="Mascher T."/>
            <person name="Medema M.H."/>
            <person name="Devos D.P."/>
            <person name="Kaster A.-K."/>
            <person name="Ovreas L."/>
            <person name="Rohde M."/>
            <person name="Galperin M.Y."/>
            <person name="Jogler C."/>
        </authorList>
    </citation>
    <scope>NUCLEOTIDE SEQUENCE [LARGE SCALE GENOMIC DNA]</scope>
    <source>
        <strain evidence="2 3">Enr10</strain>
    </source>
</reference>
<feature type="chain" id="PRO_5021726001" evidence="1">
    <location>
        <begin position="22"/>
        <end position="102"/>
    </location>
</feature>
<evidence type="ECO:0000313" key="3">
    <source>
        <dbReference type="Proteomes" id="UP000315647"/>
    </source>
</evidence>
<protein>
    <submittedName>
        <fullName evidence="2">Uncharacterized protein</fullName>
    </submittedName>
</protein>
<evidence type="ECO:0000313" key="2">
    <source>
        <dbReference type="EMBL" id="QDT27816.1"/>
    </source>
</evidence>
<dbReference type="RefSeq" id="WP_145450541.1">
    <property type="nucleotide sequence ID" value="NZ_CP037421.1"/>
</dbReference>
<evidence type="ECO:0000256" key="1">
    <source>
        <dbReference type="SAM" id="SignalP"/>
    </source>
</evidence>
<accession>A0A517Q868</accession>
<gene>
    <name evidence="2" type="ORF">Enr10x_31500</name>
</gene>
<dbReference type="Proteomes" id="UP000315647">
    <property type="component" value="Chromosome"/>
</dbReference>
<feature type="signal peptide" evidence="1">
    <location>
        <begin position="1"/>
        <end position="21"/>
    </location>
</feature>
<proteinExistence type="predicted"/>
<name>A0A517Q868_9PLAN</name>
<dbReference type="AlphaFoldDB" id="A0A517Q868"/>
<keyword evidence="1" id="KW-0732">Signal</keyword>